<evidence type="ECO:0000313" key="2">
    <source>
        <dbReference type="Proteomes" id="UP000828941"/>
    </source>
</evidence>
<dbReference type="Proteomes" id="UP000828941">
    <property type="component" value="Chromosome 8"/>
</dbReference>
<reference evidence="1 2" key="1">
    <citation type="journal article" date="2022" name="DNA Res.">
        <title>Chromosomal-level genome assembly of the orchid tree Bauhinia variegata (Leguminosae; Cercidoideae) supports the allotetraploid origin hypothesis of Bauhinia.</title>
        <authorList>
            <person name="Zhong Y."/>
            <person name="Chen Y."/>
            <person name="Zheng D."/>
            <person name="Pang J."/>
            <person name="Liu Y."/>
            <person name="Luo S."/>
            <person name="Meng S."/>
            <person name="Qian L."/>
            <person name="Wei D."/>
            <person name="Dai S."/>
            <person name="Zhou R."/>
        </authorList>
    </citation>
    <scope>NUCLEOTIDE SEQUENCE [LARGE SCALE GENOMIC DNA]</scope>
    <source>
        <strain evidence="1">BV-YZ2020</strain>
    </source>
</reference>
<gene>
    <name evidence="1" type="ORF">L6164_019864</name>
</gene>
<organism evidence="1 2">
    <name type="scientific">Bauhinia variegata</name>
    <name type="common">Purple orchid tree</name>
    <name type="synonym">Phanera variegata</name>
    <dbReference type="NCBI Taxonomy" id="167791"/>
    <lineage>
        <taxon>Eukaryota</taxon>
        <taxon>Viridiplantae</taxon>
        <taxon>Streptophyta</taxon>
        <taxon>Embryophyta</taxon>
        <taxon>Tracheophyta</taxon>
        <taxon>Spermatophyta</taxon>
        <taxon>Magnoliopsida</taxon>
        <taxon>eudicotyledons</taxon>
        <taxon>Gunneridae</taxon>
        <taxon>Pentapetalae</taxon>
        <taxon>rosids</taxon>
        <taxon>fabids</taxon>
        <taxon>Fabales</taxon>
        <taxon>Fabaceae</taxon>
        <taxon>Cercidoideae</taxon>
        <taxon>Cercideae</taxon>
        <taxon>Bauhiniinae</taxon>
        <taxon>Bauhinia</taxon>
    </lineage>
</organism>
<accession>A0ACB9MXX2</accession>
<comment type="caution">
    <text evidence="1">The sequence shown here is derived from an EMBL/GenBank/DDBJ whole genome shotgun (WGS) entry which is preliminary data.</text>
</comment>
<evidence type="ECO:0000313" key="1">
    <source>
        <dbReference type="EMBL" id="KAI4327395.1"/>
    </source>
</evidence>
<dbReference type="EMBL" id="CM039433">
    <property type="protein sequence ID" value="KAI4327395.1"/>
    <property type="molecule type" value="Genomic_DNA"/>
</dbReference>
<protein>
    <submittedName>
        <fullName evidence="1">Uncharacterized protein</fullName>
    </submittedName>
</protein>
<keyword evidence="2" id="KW-1185">Reference proteome</keyword>
<name>A0ACB9MXX2_BAUVA</name>
<proteinExistence type="predicted"/>
<sequence>MLFSRGFSRIARNLRGSSNGCRCFLSCRDQNHQLHNYQSPISSTDTVLRSLTFSKALSALYSTRQQIHHQSSSVIEDQLDPFSLVADELSHIAHRLRAMVVAEVPKLSSAAEYFFKMGVEGKRFRPTVLLLMSKALNVPIPVSAPTNELGGTLTTELRSRHQSLAEITEMIHVASLLHDDVLDDADTRRGIGSLNFVMGNKLAVLAGDFLLSRACVALASLKNTEVVSLLATVVEHLVTGETMQMTTTSDKRCSMEYYMEKTYYKTASLISNSCKAVALLAGQTTEVAILAFEYGKNLGLAYQLIDDVLDFTGTSASLGKGSLSDISQGIVTAPILFAMEEFPQLRTIVDEGFDNRANVDLALEYLGKSRGIQRTKELAMKHANLAATAINSLPESNDEEVKKSRRALADLTQIVITRTK</sequence>